<organism evidence="5 6">
    <name type="scientific">Anaeramoeba flamelloides</name>
    <dbReference type="NCBI Taxonomy" id="1746091"/>
    <lineage>
        <taxon>Eukaryota</taxon>
        <taxon>Metamonada</taxon>
        <taxon>Anaeramoebidae</taxon>
        <taxon>Anaeramoeba</taxon>
    </lineage>
</organism>
<name>A0AAV8A394_9EUKA</name>
<comment type="caution">
    <text evidence="5">The sequence shown here is derived from an EMBL/GenBank/DDBJ whole genome shotgun (WGS) entry which is preliminary data.</text>
</comment>
<evidence type="ECO:0000256" key="2">
    <source>
        <dbReference type="ARBA" id="ARBA00022448"/>
    </source>
</evidence>
<comment type="similarity">
    <text evidence="1">Belongs to the importin alpha family.</text>
</comment>
<sequence length="590" mass="69338">MSNFSKKLSRRKKLFKNKLDRSDSLNRRRKNTLTYSCERRYNILFQKRKIDFYEIKSLLDLIKNSDQVEREMALISLKEIVSSKNPMFRELISYHTPRILVDILKNDEETETIRIEALWVVVNFACSTKRETTALFEAGVFEPLVQFLSCENSTYLQMTLLCLGNINTTWVLNTLCSKPMDQNFETYQPLITTLIKLLDEDDKYIIRTCCLGLSNFAEKTDFFNEFLPNKIIFKIFEILIFQNSKIKDFKTAQSILVLISQLLKSIKNLKNENYIQDFFQFLQRNQIIAKLKNILLNTKKPKYICPDILQILRRFILLRFTELIPEIISSNILSIVYRYMGKSNSSFINNDNEKIMKNFNGNKKNDNNNNNNNNNNSNNNNTSDKTNNSKTLTINYELKHQLCWFLSRCFSICDLKQCVELLKQGTLKIICNVIKLENQLSILIPALKAINILIQFNIPPIIDYLDEKKILTIIEKLTYDNNNRINQLANDIINNVMELYSEMFENDKNTENNSLTFNFDLDLDLEIENTNKTEIVVENDTKLDPVFKIINHNINKNTNLNQKNIQIQSFHQSKNQQLKSFNEKLGVYHF</sequence>
<dbReference type="Proteomes" id="UP001146793">
    <property type="component" value="Unassembled WGS sequence"/>
</dbReference>
<proteinExistence type="inferred from homology"/>
<gene>
    <name evidence="5" type="ORF">M0812_07694</name>
</gene>
<dbReference type="Gene3D" id="1.25.10.10">
    <property type="entry name" value="Leucine-rich Repeat Variant"/>
    <property type="match status" value="1"/>
</dbReference>
<dbReference type="SUPFAM" id="SSF48371">
    <property type="entry name" value="ARM repeat"/>
    <property type="match status" value="1"/>
</dbReference>
<dbReference type="GO" id="GO:0015031">
    <property type="term" value="P:protein transport"/>
    <property type="evidence" value="ECO:0007669"/>
    <property type="project" value="UniProtKB-KW"/>
</dbReference>
<evidence type="ECO:0000313" key="6">
    <source>
        <dbReference type="Proteomes" id="UP001146793"/>
    </source>
</evidence>
<dbReference type="InterPro" id="IPR011989">
    <property type="entry name" value="ARM-like"/>
</dbReference>
<evidence type="ECO:0000256" key="1">
    <source>
        <dbReference type="ARBA" id="ARBA00010394"/>
    </source>
</evidence>
<dbReference type="EMBL" id="JANTQA010000016">
    <property type="protein sequence ID" value="KAJ3447461.1"/>
    <property type="molecule type" value="Genomic_DNA"/>
</dbReference>
<evidence type="ECO:0000256" key="4">
    <source>
        <dbReference type="SAM" id="MobiDB-lite"/>
    </source>
</evidence>
<keyword evidence="2" id="KW-0813">Transport</keyword>
<dbReference type="InterPro" id="IPR016024">
    <property type="entry name" value="ARM-type_fold"/>
</dbReference>
<feature type="region of interest" description="Disordered" evidence="4">
    <location>
        <begin position="358"/>
        <end position="387"/>
    </location>
</feature>
<keyword evidence="3" id="KW-0653">Protein transport</keyword>
<evidence type="ECO:0000256" key="3">
    <source>
        <dbReference type="ARBA" id="ARBA00022927"/>
    </source>
</evidence>
<protein>
    <submittedName>
        <fullName evidence="5">Importin subunit alpha-7</fullName>
    </submittedName>
</protein>
<dbReference type="AlphaFoldDB" id="A0AAV8A394"/>
<reference evidence="5" key="1">
    <citation type="submission" date="2022-08" db="EMBL/GenBank/DDBJ databases">
        <title>Novel sulphate-reducing endosymbionts in the free-living metamonad Anaeramoeba.</title>
        <authorList>
            <person name="Jerlstrom-Hultqvist J."/>
            <person name="Cepicka I."/>
            <person name="Gallot-Lavallee L."/>
            <person name="Salas-Leiva D."/>
            <person name="Curtis B.A."/>
            <person name="Zahonova K."/>
            <person name="Pipaliya S."/>
            <person name="Dacks J."/>
            <person name="Roger A.J."/>
        </authorList>
    </citation>
    <scope>NUCLEOTIDE SEQUENCE</scope>
    <source>
        <strain evidence="5">Busselton2</strain>
    </source>
</reference>
<evidence type="ECO:0000313" key="5">
    <source>
        <dbReference type="EMBL" id="KAJ3447461.1"/>
    </source>
</evidence>
<dbReference type="PANTHER" id="PTHR23316">
    <property type="entry name" value="IMPORTIN ALPHA"/>
    <property type="match status" value="1"/>
</dbReference>
<accession>A0AAV8A394</accession>